<dbReference type="InterPro" id="IPR019024">
    <property type="entry name" value="RNase_H2_suB_wHTH"/>
</dbReference>
<name>R7VHF9_CAPTE</name>
<feature type="domain" description="Ribonuclease H2 subunit B wHTH" evidence="9">
    <location>
        <begin position="95"/>
        <end position="220"/>
    </location>
</feature>
<feature type="domain" description="Rnh202 triple barrel" evidence="10">
    <location>
        <begin position="28"/>
        <end position="92"/>
    </location>
</feature>
<dbReference type="Gene3D" id="1.10.20.120">
    <property type="match status" value="1"/>
</dbReference>
<dbReference type="FunCoup" id="R7VHF9">
    <property type="interactions" value="553"/>
</dbReference>
<reference evidence="13" key="1">
    <citation type="submission" date="2012-12" db="EMBL/GenBank/DDBJ databases">
        <authorList>
            <person name="Hellsten U."/>
            <person name="Grimwood J."/>
            <person name="Chapman J.A."/>
            <person name="Shapiro H."/>
            <person name="Aerts A."/>
            <person name="Otillar R.P."/>
            <person name="Terry A.Y."/>
            <person name="Boore J.L."/>
            <person name="Simakov O."/>
            <person name="Marletaz F."/>
            <person name="Cho S.-J."/>
            <person name="Edsinger-Gonzales E."/>
            <person name="Havlak P."/>
            <person name="Kuo D.-H."/>
            <person name="Larsson T."/>
            <person name="Lv J."/>
            <person name="Arendt D."/>
            <person name="Savage R."/>
            <person name="Osoegawa K."/>
            <person name="de Jong P."/>
            <person name="Lindberg D.R."/>
            <person name="Seaver E.C."/>
            <person name="Weisblat D.A."/>
            <person name="Putnam N.H."/>
            <person name="Grigoriev I.V."/>
            <person name="Rokhsar D.S."/>
        </authorList>
    </citation>
    <scope>NUCLEOTIDE SEQUENCE</scope>
    <source>
        <strain evidence="13">I ESC-2004</strain>
    </source>
</reference>
<gene>
    <name evidence="11" type="ORF">CAPTEDRAFT_215977</name>
</gene>
<dbReference type="GO" id="GO:0005654">
    <property type="term" value="C:nucleoplasm"/>
    <property type="evidence" value="ECO:0007669"/>
    <property type="project" value="TreeGrafter"/>
</dbReference>
<evidence type="ECO:0000256" key="6">
    <source>
        <dbReference type="ARBA" id="ARBA00024778"/>
    </source>
</evidence>
<dbReference type="PANTHER" id="PTHR13383">
    <property type="entry name" value="RIBONUCLEASE H2 SUBUNIT B"/>
    <property type="match status" value="1"/>
</dbReference>
<dbReference type="OMA" id="AQWVLIA"/>
<protein>
    <recommendedName>
        <fullName evidence="4">Ribonuclease H2 subunit B</fullName>
    </recommendedName>
    <alternativeName>
        <fullName evidence="7">Ribonuclease HI subunit B</fullName>
    </alternativeName>
</protein>
<evidence type="ECO:0000256" key="1">
    <source>
        <dbReference type="ARBA" id="ARBA00004123"/>
    </source>
</evidence>
<evidence type="ECO:0000256" key="4">
    <source>
        <dbReference type="ARBA" id="ARBA00019062"/>
    </source>
</evidence>
<dbReference type="PANTHER" id="PTHR13383:SF11">
    <property type="entry name" value="RIBONUCLEASE H2 SUBUNIT B"/>
    <property type="match status" value="1"/>
</dbReference>
<dbReference type="Pfam" id="PF09468">
    <property type="entry name" value="RNase_H2-Ydr279"/>
    <property type="match status" value="1"/>
</dbReference>
<evidence type="ECO:0000259" key="10">
    <source>
        <dbReference type="Pfam" id="PF17745"/>
    </source>
</evidence>
<dbReference type="Proteomes" id="UP000014760">
    <property type="component" value="Unassembled WGS sequence"/>
</dbReference>
<reference evidence="12" key="3">
    <citation type="submission" date="2015-06" db="UniProtKB">
        <authorList>
            <consortium name="EnsemblMetazoa"/>
        </authorList>
    </citation>
    <scope>IDENTIFICATION</scope>
</reference>
<dbReference type="InterPro" id="IPR040456">
    <property type="entry name" value="RNase_H2_suB"/>
</dbReference>
<evidence type="ECO:0000256" key="2">
    <source>
        <dbReference type="ARBA" id="ARBA00009823"/>
    </source>
</evidence>
<dbReference type="HOGENOM" id="CLU_059802_0_0_1"/>
<reference evidence="11 13" key="2">
    <citation type="journal article" date="2013" name="Nature">
        <title>Insights into bilaterian evolution from three spiralian genomes.</title>
        <authorList>
            <person name="Simakov O."/>
            <person name="Marletaz F."/>
            <person name="Cho S.J."/>
            <person name="Edsinger-Gonzales E."/>
            <person name="Havlak P."/>
            <person name="Hellsten U."/>
            <person name="Kuo D.H."/>
            <person name="Larsson T."/>
            <person name="Lv J."/>
            <person name="Arendt D."/>
            <person name="Savage R."/>
            <person name="Osoegawa K."/>
            <person name="de Jong P."/>
            <person name="Grimwood J."/>
            <person name="Chapman J.A."/>
            <person name="Shapiro H."/>
            <person name="Aerts A."/>
            <person name="Otillar R.P."/>
            <person name="Terry A.Y."/>
            <person name="Boore J.L."/>
            <person name="Grigoriev I.V."/>
            <person name="Lindberg D.R."/>
            <person name="Seaver E.C."/>
            <person name="Weisblat D.A."/>
            <person name="Putnam N.H."/>
            <person name="Rokhsar D.S."/>
        </authorList>
    </citation>
    <scope>NUCLEOTIDE SEQUENCE</scope>
    <source>
        <strain evidence="11 13">I ESC-2004</strain>
    </source>
</reference>
<dbReference type="GO" id="GO:0006401">
    <property type="term" value="P:RNA catabolic process"/>
    <property type="evidence" value="ECO:0007669"/>
    <property type="project" value="TreeGrafter"/>
</dbReference>
<sequence length="301" mass="33567">MPQNTKKSSQEKKENSQRICIVNDELLKNSDDNKPFFCQLRHPRSDDAALFAFSQSDSIVHEVLSFKEDFRSWFIGDFVQSDGSLYITSQVDPLYLVLPYLIKSAGRAMPIGQILQDEDFPETRRLCSVTMDVSCLADKKGDADLKAFKYNKDATLRWLKLKVNSVAEKLQDNHCQLSGAQVSSYIRSSKSSLNSEDDCMRFAHGVVSDYLPCSLSSELKTYLGIVDPVVHEKPTVENAPQAKKSKTQEGPLEDYSSGSKGEKKTPAQKLSIAQKKLSKVDKSGMKSISSFFGAKTAKPKV</sequence>
<comment type="similarity">
    <text evidence="2">Belongs to the RNase H2 subunit B family.</text>
</comment>
<comment type="function">
    <text evidence="6">Non catalytic subunit of RNase H2, an endonuclease that specifically degrades the RNA of RNA:DNA hybrids. Participates in DNA replication, possibly by mediating the removal of lagging-strand Okazaki fragment RNA primers during DNA replication. Mediates the excision of single ribonucleotides from DNA:RNA duplexes.</text>
</comment>
<organism evidence="11">
    <name type="scientific">Capitella teleta</name>
    <name type="common">Polychaete worm</name>
    <dbReference type="NCBI Taxonomy" id="283909"/>
    <lineage>
        <taxon>Eukaryota</taxon>
        <taxon>Metazoa</taxon>
        <taxon>Spiralia</taxon>
        <taxon>Lophotrochozoa</taxon>
        <taxon>Annelida</taxon>
        <taxon>Polychaeta</taxon>
        <taxon>Sedentaria</taxon>
        <taxon>Scolecida</taxon>
        <taxon>Capitellidae</taxon>
        <taxon>Capitella</taxon>
    </lineage>
</organism>
<evidence type="ECO:0000313" key="13">
    <source>
        <dbReference type="Proteomes" id="UP000014760"/>
    </source>
</evidence>
<dbReference type="Pfam" id="PF17745">
    <property type="entry name" value="Ydr279_N"/>
    <property type="match status" value="1"/>
</dbReference>
<evidence type="ECO:0000256" key="3">
    <source>
        <dbReference type="ARBA" id="ARBA00011277"/>
    </source>
</evidence>
<dbReference type="AlphaFoldDB" id="R7VHF9"/>
<evidence type="ECO:0000256" key="8">
    <source>
        <dbReference type="SAM" id="MobiDB-lite"/>
    </source>
</evidence>
<keyword evidence="5" id="KW-0539">Nucleus</keyword>
<dbReference type="CDD" id="cd09270">
    <property type="entry name" value="RNase_H2-B"/>
    <property type="match status" value="1"/>
</dbReference>
<keyword evidence="13" id="KW-1185">Reference proteome</keyword>
<dbReference type="EnsemblMetazoa" id="CapteT215977">
    <property type="protein sequence ID" value="CapteP215977"/>
    <property type="gene ID" value="CapteG215977"/>
</dbReference>
<comment type="subcellular location">
    <subcellularLocation>
        <location evidence="1">Nucleus</location>
    </subcellularLocation>
</comment>
<evidence type="ECO:0000256" key="7">
    <source>
        <dbReference type="ARBA" id="ARBA00033464"/>
    </source>
</evidence>
<dbReference type="EMBL" id="KB293995">
    <property type="protein sequence ID" value="ELU15130.1"/>
    <property type="molecule type" value="Genomic_DNA"/>
</dbReference>
<dbReference type="OrthoDB" id="29098at2759"/>
<proteinExistence type="inferred from homology"/>
<comment type="subunit">
    <text evidence="3">The RNase H2 complex is a heterotrimer composed of the catalytic subunit RNASEH2A and the non-catalytic subunits RNASEH2B and RNASEH2C.</text>
</comment>
<dbReference type="Gene3D" id="2.20.25.530">
    <property type="match status" value="1"/>
</dbReference>
<dbReference type="GO" id="GO:0032299">
    <property type="term" value="C:ribonuclease H2 complex"/>
    <property type="evidence" value="ECO:0007669"/>
    <property type="project" value="InterPro"/>
</dbReference>
<feature type="region of interest" description="Disordered" evidence="8">
    <location>
        <begin position="234"/>
        <end position="282"/>
    </location>
</feature>
<dbReference type="InterPro" id="IPR041195">
    <property type="entry name" value="Rnh202_N"/>
</dbReference>
<dbReference type="FunFam" id="1.10.20.120:FF:000002">
    <property type="entry name" value="Ribonuclease H2 subunit B"/>
    <property type="match status" value="1"/>
</dbReference>
<accession>R7VHF9</accession>
<dbReference type="STRING" id="283909.R7VHF9"/>
<evidence type="ECO:0000313" key="11">
    <source>
        <dbReference type="EMBL" id="ELU15130.1"/>
    </source>
</evidence>
<dbReference type="EMBL" id="AMQN01004624">
    <property type="status" value="NOT_ANNOTATED_CDS"/>
    <property type="molecule type" value="Genomic_DNA"/>
</dbReference>
<evidence type="ECO:0000256" key="5">
    <source>
        <dbReference type="ARBA" id="ARBA00023242"/>
    </source>
</evidence>
<evidence type="ECO:0000313" key="12">
    <source>
        <dbReference type="EnsemblMetazoa" id="CapteP215977"/>
    </source>
</evidence>
<evidence type="ECO:0000259" key="9">
    <source>
        <dbReference type="Pfam" id="PF09468"/>
    </source>
</evidence>
<dbReference type="EMBL" id="AMQN01004625">
    <property type="status" value="NOT_ANNOTATED_CDS"/>
    <property type="molecule type" value="Genomic_DNA"/>
</dbReference>